<feature type="transmembrane region" description="Helical" evidence="2">
    <location>
        <begin position="75"/>
        <end position="94"/>
    </location>
</feature>
<evidence type="ECO:0000256" key="2">
    <source>
        <dbReference type="SAM" id="Phobius"/>
    </source>
</evidence>
<feature type="non-terminal residue" evidence="3">
    <location>
        <position position="1"/>
    </location>
</feature>
<keyword evidence="2" id="KW-1133">Transmembrane helix</keyword>
<sequence length="187" mass="21323">YFVSEFNLFHFRTAIFYQTDKKFYGLLFHILVALNCLMAYHNFIALCLFNRVAPAQFGCSVVIGLKTYVVMVPVYGVKCYMLVLGFYTVAKYWKASSQHDKKRIRILWLVVFTYTWEFFASLLALVQAPSYSVGLMLEGFEIFSRVLTLFLAVAIHLRVRSSGGKTNKTPTHDRTVASKPSGAGRSK</sequence>
<feature type="transmembrane region" description="Helical" evidence="2">
    <location>
        <begin position="106"/>
        <end position="130"/>
    </location>
</feature>
<feature type="region of interest" description="Disordered" evidence="1">
    <location>
        <begin position="163"/>
        <end position="187"/>
    </location>
</feature>
<keyword evidence="2" id="KW-0812">Transmembrane</keyword>
<feature type="transmembrane region" description="Helical" evidence="2">
    <location>
        <begin position="142"/>
        <end position="159"/>
    </location>
</feature>
<keyword evidence="2" id="KW-0472">Membrane</keyword>
<dbReference type="EMBL" id="HACM01001933">
    <property type="protein sequence ID" value="CRZ02375.1"/>
    <property type="molecule type" value="Transcribed_RNA"/>
</dbReference>
<name>A0A0H5QJV6_9EUKA</name>
<dbReference type="AlphaFoldDB" id="A0A0H5QJV6"/>
<evidence type="ECO:0000256" key="1">
    <source>
        <dbReference type="SAM" id="MobiDB-lite"/>
    </source>
</evidence>
<evidence type="ECO:0000313" key="3">
    <source>
        <dbReference type="EMBL" id="CRZ02375.1"/>
    </source>
</evidence>
<reference evidence="3" key="1">
    <citation type="submission" date="2015-04" db="EMBL/GenBank/DDBJ databases">
        <title>The genome sequence of the plant pathogenic Rhizarian Plasmodiophora brassicae reveals insights in its biotrophic life cycle and the origin of chitin synthesis.</title>
        <authorList>
            <person name="Schwelm A."/>
            <person name="Fogelqvist J."/>
            <person name="Knaust A."/>
            <person name="Julke S."/>
            <person name="Lilja T."/>
            <person name="Dhandapani V."/>
            <person name="Bonilla-Rosso G."/>
            <person name="Karlsson M."/>
            <person name="Shevchenko A."/>
            <person name="Choi S.R."/>
            <person name="Kim H.G."/>
            <person name="Park J.Y."/>
            <person name="Lim Y.P."/>
            <person name="Ludwig-Muller J."/>
            <person name="Dixelius C."/>
        </authorList>
    </citation>
    <scope>NUCLEOTIDE SEQUENCE</scope>
    <source>
        <tissue evidence="3">Potato root galls</tissue>
    </source>
</reference>
<proteinExistence type="predicted"/>
<protein>
    <submittedName>
        <fullName evidence="3">Uncharacterized protein</fullName>
    </submittedName>
</protein>
<feature type="transmembrane region" description="Helical" evidence="2">
    <location>
        <begin position="23"/>
        <end position="40"/>
    </location>
</feature>
<accession>A0A0H5QJV6</accession>
<organism evidence="3">
    <name type="scientific">Spongospora subterranea</name>
    <dbReference type="NCBI Taxonomy" id="70186"/>
    <lineage>
        <taxon>Eukaryota</taxon>
        <taxon>Sar</taxon>
        <taxon>Rhizaria</taxon>
        <taxon>Endomyxa</taxon>
        <taxon>Phytomyxea</taxon>
        <taxon>Plasmodiophorida</taxon>
        <taxon>Plasmodiophoridae</taxon>
        <taxon>Spongospora</taxon>
    </lineage>
</organism>